<dbReference type="SUPFAM" id="SSF69322">
    <property type="entry name" value="Tricorn protease domain 2"/>
    <property type="match status" value="1"/>
</dbReference>
<dbReference type="PANTHER" id="PTHR32133">
    <property type="entry name" value="OS07G0120400 PROTEIN"/>
    <property type="match status" value="1"/>
</dbReference>
<organism evidence="2 3">
    <name type="scientific">Eragrostis curvula</name>
    <name type="common">weeping love grass</name>
    <dbReference type="NCBI Taxonomy" id="38414"/>
    <lineage>
        <taxon>Eukaryota</taxon>
        <taxon>Viridiplantae</taxon>
        <taxon>Streptophyta</taxon>
        <taxon>Embryophyta</taxon>
        <taxon>Tracheophyta</taxon>
        <taxon>Spermatophyta</taxon>
        <taxon>Magnoliopsida</taxon>
        <taxon>Liliopsida</taxon>
        <taxon>Poales</taxon>
        <taxon>Poaceae</taxon>
        <taxon>PACMAD clade</taxon>
        <taxon>Chloridoideae</taxon>
        <taxon>Eragrostideae</taxon>
        <taxon>Eragrostidinae</taxon>
        <taxon>Eragrostis</taxon>
    </lineage>
</organism>
<proteinExistence type="predicted"/>
<dbReference type="EMBL" id="RWGY01000007">
    <property type="protein sequence ID" value="TVU40601.1"/>
    <property type="molecule type" value="Genomic_DNA"/>
</dbReference>
<dbReference type="OrthoDB" id="673458at2759"/>
<feature type="non-terminal residue" evidence="2">
    <location>
        <position position="1"/>
    </location>
</feature>
<dbReference type="SUPFAM" id="SSF81383">
    <property type="entry name" value="F-box domain"/>
    <property type="match status" value="1"/>
</dbReference>
<keyword evidence="3" id="KW-1185">Reference proteome</keyword>
<dbReference type="InterPro" id="IPR036047">
    <property type="entry name" value="F-box-like_dom_sf"/>
</dbReference>
<evidence type="ECO:0000313" key="3">
    <source>
        <dbReference type="Proteomes" id="UP000324897"/>
    </source>
</evidence>
<protein>
    <recommendedName>
        <fullName evidence="1">F-box domain-containing protein</fullName>
    </recommendedName>
</protein>
<dbReference type="AlphaFoldDB" id="A0A5J9VY91"/>
<sequence>MASPPPQSRKPSMASPAELVDALVEEVLLRFPLDDPSSLARAALVCKRWRHIVSGDGFRRRFSAFHRAAPMLGFLCNVKSGDGADIARFFPASSSCPRYADRRGDFALDARHGRVLLHCTRMAPPPQGFDPTVLDFIDLVVWDPNTGEEHQLPVLFWHTGSIAWNAAVLCALGSACDHLDCHHGPYLVVFVGTNHSRTSVFVYSSEAGAWSAPVSGLLGLSNLMVGPSLLARDRLHFTVENGLKVLMYDLARGRATVVPTPSHVIQLLPVANMSLLTLENGELGVTGVVGYNLYLWSWRDCTETIYGGWWEQPRVIQLDTLLSIDPHEAPPTFLVVGFAEGARTIFIGTGNAGVFTVEMNSGRVKKVLEIGPFYGIVPYVSFYTPCVLGT</sequence>
<name>A0A5J9VY91_9POAL</name>
<dbReference type="Gramene" id="TVU40601">
    <property type="protein sequence ID" value="TVU40601"/>
    <property type="gene ID" value="EJB05_14069"/>
</dbReference>
<gene>
    <name evidence="2" type="ORF">EJB05_14069</name>
</gene>
<dbReference type="PANTHER" id="PTHR32133:SF386">
    <property type="entry name" value="F-BOX DOMAIN-CONTAINING PROTEIN"/>
    <property type="match status" value="1"/>
</dbReference>
<evidence type="ECO:0000313" key="2">
    <source>
        <dbReference type="EMBL" id="TVU40601.1"/>
    </source>
</evidence>
<evidence type="ECO:0000259" key="1">
    <source>
        <dbReference type="Pfam" id="PF12937"/>
    </source>
</evidence>
<comment type="caution">
    <text evidence="2">The sequence shown here is derived from an EMBL/GenBank/DDBJ whole genome shotgun (WGS) entry which is preliminary data.</text>
</comment>
<dbReference type="Proteomes" id="UP000324897">
    <property type="component" value="Chromosome 4"/>
</dbReference>
<dbReference type="InterPro" id="IPR001810">
    <property type="entry name" value="F-box_dom"/>
</dbReference>
<accession>A0A5J9VY91</accession>
<feature type="domain" description="F-box" evidence="1">
    <location>
        <begin position="33"/>
        <end position="61"/>
    </location>
</feature>
<dbReference type="Pfam" id="PF12937">
    <property type="entry name" value="F-box-like"/>
    <property type="match status" value="1"/>
</dbReference>
<reference evidence="2 3" key="1">
    <citation type="journal article" date="2019" name="Sci. Rep.">
        <title>A high-quality genome of Eragrostis curvula grass provides insights into Poaceae evolution and supports new strategies to enhance forage quality.</title>
        <authorList>
            <person name="Carballo J."/>
            <person name="Santos B.A.C.M."/>
            <person name="Zappacosta D."/>
            <person name="Garbus I."/>
            <person name="Selva J.P."/>
            <person name="Gallo C.A."/>
            <person name="Diaz A."/>
            <person name="Albertini E."/>
            <person name="Caccamo M."/>
            <person name="Echenique V."/>
        </authorList>
    </citation>
    <scope>NUCLEOTIDE SEQUENCE [LARGE SCALE GENOMIC DNA]</scope>
    <source>
        <strain evidence="3">cv. Victoria</strain>
        <tissue evidence="2">Leaf</tissue>
    </source>
</reference>